<dbReference type="SUPFAM" id="SSF52172">
    <property type="entry name" value="CheY-like"/>
    <property type="match status" value="1"/>
</dbReference>
<sequence>MKKIKFIGIIDDDPITVFGIKKMLNTVVECETIEAYQNGKIAFDSINKKFMGNEDIPEIIFLDINMPIMDGWQFLEEFLKLPIKQRVRINIVTSSIDLFDKNKGEYFKDKTHHVITFNNKPIKRHVIAEITKVA</sequence>
<name>A0A223V7K1_9FLAO</name>
<dbReference type="PROSITE" id="PS50110">
    <property type="entry name" value="RESPONSE_REGULATORY"/>
    <property type="match status" value="1"/>
</dbReference>
<dbReference type="InterPro" id="IPR011006">
    <property type="entry name" value="CheY-like_superfamily"/>
</dbReference>
<keyword evidence="2" id="KW-1185">Reference proteome</keyword>
<evidence type="ECO:0000313" key="2">
    <source>
        <dbReference type="Proteomes" id="UP000215244"/>
    </source>
</evidence>
<dbReference type="InterPro" id="IPR001789">
    <property type="entry name" value="Sig_transdc_resp-reg_receiver"/>
</dbReference>
<organism evidence="1 2">
    <name type="scientific">Maribacter cobaltidurans</name>
    <dbReference type="NCBI Taxonomy" id="1178778"/>
    <lineage>
        <taxon>Bacteria</taxon>
        <taxon>Pseudomonadati</taxon>
        <taxon>Bacteroidota</taxon>
        <taxon>Flavobacteriia</taxon>
        <taxon>Flavobacteriales</taxon>
        <taxon>Flavobacteriaceae</taxon>
        <taxon>Maribacter</taxon>
    </lineage>
</organism>
<dbReference type="Gene3D" id="3.40.50.2300">
    <property type="match status" value="1"/>
</dbReference>
<reference evidence="1 2" key="1">
    <citation type="submission" date="2017-08" db="EMBL/GenBank/DDBJ databases">
        <title>The complete genome sequence of Maribacter sp. B1, isolated from deep-sea sediment.</title>
        <authorList>
            <person name="Wu Y.-H."/>
            <person name="Cheng H."/>
            <person name="Xu X.-W."/>
        </authorList>
    </citation>
    <scope>NUCLEOTIDE SEQUENCE [LARGE SCALE GENOMIC DNA]</scope>
    <source>
        <strain evidence="1 2">B1</strain>
    </source>
</reference>
<protein>
    <submittedName>
        <fullName evidence="1">Response regulator</fullName>
    </submittedName>
</protein>
<accession>A0A223V7K1</accession>
<dbReference type="Pfam" id="PF00072">
    <property type="entry name" value="Response_reg"/>
    <property type="match status" value="1"/>
</dbReference>
<evidence type="ECO:0000313" key="1">
    <source>
        <dbReference type="EMBL" id="ASV31266.1"/>
    </source>
</evidence>
<dbReference type="RefSeq" id="WP_094997877.1">
    <property type="nucleotide sequence ID" value="NZ_BMJL01000004.1"/>
</dbReference>
<dbReference type="AlphaFoldDB" id="A0A223V7K1"/>
<dbReference type="OrthoDB" id="673128at2"/>
<dbReference type="Proteomes" id="UP000215244">
    <property type="component" value="Chromosome"/>
</dbReference>
<dbReference type="GO" id="GO:0000160">
    <property type="term" value="P:phosphorelay signal transduction system"/>
    <property type="evidence" value="ECO:0007669"/>
    <property type="project" value="InterPro"/>
</dbReference>
<dbReference type="KEGG" id="marb:CJ263_14160"/>
<dbReference type="EMBL" id="CP022957">
    <property type="protein sequence ID" value="ASV31266.1"/>
    <property type="molecule type" value="Genomic_DNA"/>
</dbReference>
<gene>
    <name evidence="1" type="ORF">CJ263_14160</name>
</gene>
<proteinExistence type="predicted"/>